<dbReference type="SUPFAM" id="SSF51905">
    <property type="entry name" value="FAD/NAD(P)-binding domain"/>
    <property type="match status" value="1"/>
</dbReference>
<name>A0A382YYG9_9ZZZZ</name>
<dbReference type="PANTHER" id="PTHR10668:SF103">
    <property type="entry name" value="PYRIDINE NUCLEOTIDE-DISULFIDE OXIDOREDUCTASE DOMAIN-CONTAINING PROTEIN 2"/>
    <property type="match status" value="1"/>
</dbReference>
<proteinExistence type="predicted"/>
<dbReference type="AlphaFoldDB" id="A0A382YYG9"/>
<dbReference type="InterPro" id="IPR036188">
    <property type="entry name" value="FAD/NAD-bd_sf"/>
</dbReference>
<evidence type="ECO:0000313" key="1">
    <source>
        <dbReference type="EMBL" id="SVD88312.1"/>
    </source>
</evidence>
<dbReference type="Gene3D" id="3.50.50.60">
    <property type="entry name" value="FAD/NAD(P)-binding domain"/>
    <property type="match status" value="1"/>
</dbReference>
<evidence type="ECO:0008006" key="2">
    <source>
        <dbReference type="Google" id="ProtNLM"/>
    </source>
</evidence>
<dbReference type="EMBL" id="UINC01179570">
    <property type="protein sequence ID" value="SVD88312.1"/>
    <property type="molecule type" value="Genomic_DNA"/>
</dbReference>
<protein>
    <recommendedName>
        <fullName evidence="2">Amine oxidase domain-containing protein</fullName>
    </recommendedName>
</protein>
<dbReference type="PANTHER" id="PTHR10668">
    <property type="entry name" value="PHYTOENE DEHYDROGENASE"/>
    <property type="match status" value="1"/>
</dbReference>
<feature type="non-terminal residue" evidence="1">
    <location>
        <position position="83"/>
    </location>
</feature>
<gene>
    <name evidence="1" type="ORF">METZ01_LOCUS441166</name>
</gene>
<sequence length="83" mass="9412">MVAGFYLARAGMKVLLCERRGFVGGACATEEFFDGYRVSTCAYVMWKLEQKVRDDMALDARGLRMSLIDPPVFFPYEDGSHTF</sequence>
<organism evidence="1">
    <name type="scientific">marine metagenome</name>
    <dbReference type="NCBI Taxonomy" id="408172"/>
    <lineage>
        <taxon>unclassified sequences</taxon>
        <taxon>metagenomes</taxon>
        <taxon>ecological metagenomes</taxon>
    </lineage>
</organism>
<accession>A0A382YYG9</accession>
<dbReference type="Pfam" id="PF13450">
    <property type="entry name" value="NAD_binding_8"/>
    <property type="match status" value="1"/>
</dbReference>
<reference evidence="1" key="1">
    <citation type="submission" date="2018-05" db="EMBL/GenBank/DDBJ databases">
        <authorList>
            <person name="Lanie J.A."/>
            <person name="Ng W.-L."/>
            <person name="Kazmierczak K.M."/>
            <person name="Andrzejewski T.M."/>
            <person name="Davidsen T.M."/>
            <person name="Wayne K.J."/>
            <person name="Tettelin H."/>
            <person name="Glass J.I."/>
            <person name="Rusch D."/>
            <person name="Podicherti R."/>
            <person name="Tsui H.-C.T."/>
            <person name="Winkler M.E."/>
        </authorList>
    </citation>
    <scope>NUCLEOTIDE SEQUENCE</scope>
</reference>